<name>A0A8S9R887_BRACR</name>
<organism evidence="2 3">
    <name type="scientific">Brassica cretica</name>
    <name type="common">Mustard</name>
    <dbReference type="NCBI Taxonomy" id="69181"/>
    <lineage>
        <taxon>Eukaryota</taxon>
        <taxon>Viridiplantae</taxon>
        <taxon>Streptophyta</taxon>
        <taxon>Embryophyta</taxon>
        <taxon>Tracheophyta</taxon>
        <taxon>Spermatophyta</taxon>
        <taxon>Magnoliopsida</taxon>
        <taxon>eudicotyledons</taxon>
        <taxon>Gunneridae</taxon>
        <taxon>Pentapetalae</taxon>
        <taxon>rosids</taxon>
        <taxon>malvids</taxon>
        <taxon>Brassicales</taxon>
        <taxon>Brassicaceae</taxon>
        <taxon>Brassiceae</taxon>
        <taxon>Brassica</taxon>
    </lineage>
</organism>
<feature type="compositionally biased region" description="Basic and acidic residues" evidence="1">
    <location>
        <begin position="116"/>
        <end position="131"/>
    </location>
</feature>
<comment type="caution">
    <text evidence="2">The sequence shown here is derived from an EMBL/GenBank/DDBJ whole genome shotgun (WGS) entry which is preliminary data.</text>
</comment>
<evidence type="ECO:0000256" key="1">
    <source>
        <dbReference type="SAM" id="MobiDB-lite"/>
    </source>
</evidence>
<evidence type="ECO:0000313" key="2">
    <source>
        <dbReference type="EMBL" id="KAF3559807.1"/>
    </source>
</evidence>
<feature type="compositionally biased region" description="Low complexity" evidence="1">
    <location>
        <begin position="97"/>
        <end position="111"/>
    </location>
</feature>
<evidence type="ECO:0000313" key="3">
    <source>
        <dbReference type="Proteomes" id="UP000712600"/>
    </source>
</evidence>
<feature type="region of interest" description="Disordered" evidence="1">
    <location>
        <begin position="1"/>
        <end position="205"/>
    </location>
</feature>
<sequence>MAKKKPPKNKLSGRLPTGVTKSPAFSPKSSAPDSSSAAKSKPKSDLPMAGISAQLTQTPSPAQEDPKSSLAKQTETKDLEILVADSPPVSGKKADVLTLASKKAAATAHALQSPSAEKHEKKEASKREGKKPIKSLLPIIGQPTVDPKNAKLPAPKRTVATHKEIAADAPAYKEILKRSIPPSIADSTASPGSQGHSGSSVSVSHDLSKGSLCVDLSAEGCFEDHQQTSTGSSGSSSDTPLSEEGEIPSDDGDEFIEFFSKRHKKRAKANARARGSLIL</sequence>
<dbReference type="EMBL" id="QGKX02000996">
    <property type="protein sequence ID" value="KAF3559807.1"/>
    <property type="molecule type" value="Genomic_DNA"/>
</dbReference>
<reference evidence="2" key="1">
    <citation type="submission" date="2019-12" db="EMBL/GenBank/DDBJ databases">
        <title>Genome sequencing and annotation of Brassica cretica.</title>
        <authorList>
            <person name="Studholme D.J."/>
            <person name="Sarris P."/>
        </authorList>
    </citation>
    <scope>NUCLEOTIDE SEQUENCE</scope>
    <source>
        <strain evidence="2">PFS-109/04</strain>
        <tissue evidence="2">Leaf</tissue>
    </source>
</reference>
<accession>A0A8S9R887</accession>
<feature type="compositionally biased region" description="Acidic residues" evidence="1">
    <location>
        <begin position="241"/>
        <end position="254"/>
    </location>
</feature>
<feature type="compositionally biased region" description="Low complexity" evidence="1">
    <location>
        <begin position="21"/>
        <end position="39"/>
    </location>
</feature>
<gene>
    <name evidence="2" type="ORF">F2Q69_00011187</name>
</gene>
<dbReference type="AlphaFoldDB" id="A0A8S9R887"/>
<dbReference type="Proteomes" id="UP000712600">
    <property type="component" value="Unassembled WGS sequence"/>
</dbReference>
<protein>
    <submittedName>
        <fullName evidence="2">Uncharacterized protein</fullName>
    </submittedName>
</protein>
<feature type="compositionally biased region" description="Low complexity" evidence="1">
    <location>
        <begin position="227"/>
        <end position="237"/>
    </location>
</feature>
<feature type="region of interest" description="Disordered" evidence="1">
    <location>
        <begin position="224"/>
        <end position="254"/>
    </location>
</feature>
<proteinExistence type="predicted"/>
<feature type="compositionally biased region" description="Low complexity" evidence="1">
    <location>
        <begin position="190"/>
        <end position="205"/>
    </location>
</feature>